<evidence type="ECO:0000313" key="3">
    <source>
        <dbReference type="EMBL" id="KRX16062.1"/>
    </source>
</evidence>
<feature type="compositionally biased region" description="Polar residues" evidence="1">
    <location>
        <begin position="778"/>
        <end position="791"/>
    </location>
</feature>
<dbReference type="InterPro" id="IPR030127">
    <property type="entry name" value="MTSS1/MTSS2"/>
</dbReference>
<dbReference type="GO" id="GO:0015629">
    <property type="term" value="C:actin cytoskeleton"/>
    <property type="evidence" value="ECO:0007669"/>
    <property type="project" value="TreeGrafter"/>
</dbReference>
<feature type="region of interest" description="Disordered" evidence="1">
    <location>
        <begin position="540"/>
        <end position="574"/>
    </location>
</feature>
<dbReference type="PANTHER" id="PTHR15708">
    <property type="entry name" value="ACTIN BUNDLING/MISSING IN METASTASIS-RELATED"/>
    <property type="match status" value="1"/>
</dbReference>
<feature type="compositionally biased region" description="Polar residues" evidence="1">
    <location>
        <begin position="603"/>
        <end position="619"/>
    </location>
</feature>
<keyword evidence="4" id="KW-1185">Reference proteome</keyword>
<feature type="compositionally biased region" description="Low complexity" evidence="1">
    <location>
        <begin position="337"/>
        <end position="358"/>
    </location>
</feature>
<feature type="region of interest" description="Disordered" evidence="1">
    <location>
        <begin position="893"/>
        <end position="935"/>
    </location>
</feature>
<feature type="compositionally biased region" description="Basic residues" evidence="1">
    <location>
        <begin position="906"/>
        <end position="919"/>
    </location>
</feature>
<feature type="domain" description="IMD" evidence="2">
    <location>
        <begin position="1"/>
        <end position="200"/>
    </location>
</feature>
<dbReference type="EMBL" id="JYDL01000116">
    <property type="protein sequence ID" value="KRX16062.1"/>
    <property type="molecule type" value="Genomic_DNA"/>
</dbReference>
<feature type="compositionally biased region" description="Low complexity" evidence="1">
    <location>
        <begin position="717"/>
        <end position="726"/>
    </location>
</feature>
<dbReference type="GO" id="GO:0003779">
    <property type="term" value="F:actin binding"/>
    <property type="evidence" value="ECO:0007669"/>
    <property type="project" value="InterPro"/>
</dbReference>
<dbReference type="Gene3D" id="1.20.1270.60">
    <property type="entry name" value="Arfaptin homology (AH) domain/BAR domain"/>
    <property type="match status" value="1"/>
</dbReference>
<evidence type="ECO:0000256" key="1">
    <source>
        <dbReference type="SAM" id="MobiDB-lite"/>
    </source>
</evidence>
<dbReference type="GO" id="GO:0030031">
    <property type="term" value="P:cell projection assembly"/>
    <property type="evidence" value="ECO:0007669"/>
    <property type="project" value="TreeGrafter"/>
</dbReference>
<reference evidence="3 4" key="1">
    <citation type="submission" date="2015-01" db="EMBL/GenBank/DDBJ databases">
        <title>Evolution of Trichinella species and genotypes.</title>
        <authorList>
            <person name="Korhonen P.K."/>
            <person name="Edoardo P."/>
            <person name="Giuseppe L.R."/>
            <person name="Gasser R.B."/>
        </authorList>
    </citation>
    <scope>NUCLEOTIDE SEQUENCE [LARGE SCALE GENOMIC DNA]</scope>
    <source>
        <strain evidence="3">ISS37</strain>
    </source>
</reference>
<feature type="compositionally biased region" description="Pro residues" evidence="1">
    <location>
        <begin position="727"/>
        <end position="737"/>
    </location>
</feature>
<accession>A0A0V0RNN0</accession>
<dbReference type="InterPro" id="IPR013606">
    <property type="entry name" value="I-BAR_dom"/>
</dbReference>
<feature type="compositionally biased region" description="Polar residues" evidence="1">
    <location>
        <begin position="741"/>
        <end position="756"/>
    </location>
</feature>
<dbReference type="STRING" id="6336.A0A0V0RNN0"/>
<dbReference type="GO" id="GO:0009898">
    <property type="term" value="C:cytoplasmic side of plasma membrane"/>
    <property type="evidence" value="ECO:0007669"/>
    <property type="project" value="TreeGrafter"/>
</dbReference>
<name>A0A0V0RNN0_9BILA</name>
<dbReference type="OrthoDB" id="10061327at2759"/>
<feature type="region of interest" description="Disordered" evidence="1">
    <location>
        <begin position="710"/>
        <end position="791"/>
    </location>
</feature>
<feature type="region of interest" description="Disordered" evidence="1">
    <location>
        <begin position="603"/>
        <end position="624"/>
    </location>
</feature>
<dbReference type="Proteomes" id="UP000054630">
    <property type="component" value="Unassembled WGS sequence"/>
</dbReference>
<dbReference type="PROSITE" id="PS51338">
    <property type="entry name" value="IMD"/>
    <property type="match status" value="1"/>
</dbReference>
<feature type="region of interest" description="Disordered" evidence="1">
    <location>
        <begin position="406"/>
        <end position="472"/>
    </location>
</feature>
<sequence length="972" mass="106266">MDCSLEKESNALAGLFQNIICDLKGGQAVWDDLIQKTVKFSGQMKLTIGAVSGFIEALQRVADMATAAKGATREIGSTLTRLCIRHREVEEHLKKLTNSLIHCLATPLQERMDDWRRVVIQMDRDHGKEFKRNRNEIRKRIGDKLRLQKKLRKGSLSMQSMVDTVVNDIKNRSNVLLSAEQQSLRQAMIEQRAQFCYFISCFKPIMVSCRLFIISIGMVIMVIIQDEELALLGEIAHMQELVEQLCRLTADPYTLPAASEAVIIDVKGLENTWRFQTPPSSPGSSYGSRKSSFCSLTSVDTINNQPMAIAMANSSSASATESNATATITTTNANANATATANNNNNNNNSSNNASSTTVHPNDKKYGKFTRHSSAISEDSGFLSRDSLVPTASCFRNTLAAAQLKNILSDDDPEVASTGPEEEDSQQSTPSPSPSLATWPDGSRSGSLACHEQGQPKPTVPTNAGDRPHTISAGFTDAHQTLLHRRPPIDESVFCRNGAGVKVVVICSPCKLLMENSFLFSTAQIKANNARVSAGFGSFVPRQKPPLPPRVSSVSSSAAPRTHQQRSNSQARAEQPVYCNLPTCPAPAPADATVGRRPLSYAGGTTNSNSYPTHTSSFTGRPLFPRSTKTAAETEEDTLIHECLDEIDQLSSDLDRYATTKRVDVRSTGVVANPSFKSFCTMSRMVGMMRKETDGVDAQLKSRNLTKIDESVEAQEPSSQSVVSPSPDVPFPPPPPRHLLTHSSDSEISQKIVSTRPTLAFSPPTPPPFPDFLKKSSQKAGSSKTDEVNGSFTTLSIGSYQQTEQMMVMKRRSYIGRAPPPPPPIRRNSEITSATVRAPPVDLVRCGSRCTTPIEETYSSVICALNARLAAVASSSTQHGQSAVPAGHGMVENHHHHLQQQQQQQQHHHHHHHHHRRHSERVDVETTESAESTSTTISKTLQNTFYSLPCSDCSPRVVQVVQFNGDIGINRV</sequence>
<feature type="compositionally biased region" description="Acidic residues" evidence="1">
    <location>
        <begin position="409"/>
        <end position="425"/>
    </location>
</feature>
<gene>
    <name evidence="3" type="primary">MTSS1</name>
    <name evidence="3" type="ORF">T07_10969</name>
</gene>
<organism evidence="3 4">
    <name type="scientific">Trichinella nelsoni</name>
    <dbReference type="NCBI Taxonomy" id="6336"/>
    <lineage>
        <taxon>Eukaryota</taxon>
        <taxon>Metazoa</taxon>
        <taxon>Ecdysozoa</taxon>
        <taxon>Nematoda</taxon>
        <taxon>Enoplea</taxon>
        <taxon>Dorylaimia</taxon>
        <taxon>Trichinellida</taxon>
        <taxon>Trichinellidae</taxon>
        <taxon>Trichinella</taxon>
    </lineage>
</organism>
<evidence type="ECO:0000313" key="4">
    <source>
        <dbReference type="Proteomes" id="UP000054630"/>
    </source>
</evidence>
<feature type="compositionally biased region" description="Low complexity" evidence="1">
    <location>
        <begin position="550"/>
        <end position="561"/>
    </location>
</feature>
<feature type="region of interest" description="Disordered" evidence="1">
    <location>
        <begin position="337"/>
        <end position="367"/>
    </location>
</feature>
<dbReference type="SUPFAM" id="SSF103657">
    <property type="entry name" value="BAR/IMD domain-like"/>
    <property type="match status" value="1"/>
</dbReference>
<dbReference type="GO" id="GO:0005543">
    <property type="term" value="F:phospholipid binding"/>
    <property type="evidence" value="ECO:0007669"/>
    <property type="project" value="TreeGrafter"/>
</dbReference>
<proteinExistence type="predicted"/>
<dbReference type="PANTHER" id="PTHR15708:SF4">
    <property type="entry name" value="FI21477P1-RELATED"/>
    <property type="match status" value="1"/>
</dbReference>
<dbReference type="InterPro" id="IPR027267">
    <property type="entry name" value="AH/BAR_dom_sf"/>
</dbReference>
<evidence type="ECO:0000259" key="2">
    <source>
        <dbReference type="PROSITE" id="PS51338"/>
    </source>
</evidence>
<dbReference type="AlphaFoldDB" id="A0A0V0RNN0"/>
<protein>
    <submittedName>
        <fullName evidence="3">Metastasis suppressor protein 1</fullName>
    </submittedName>
</protein>
<comment type="caution">
    <text evidence="3">The sequence shown here is derived from an EMBL/GenBank/DDBJ whole genome shotgun (WGS) entry which is preliminary data.</text>
</comment>
<dbReference type="Pfam" id="PF08397">
    <property type="entry name" value="IMD"/>
    <property type="match status" value="1"/>
</dbReference>
<dbReference type="GO" id="GO:0007009">
    <property type="term" value="P:plasma membrane organization"/>
    <property type="evidence" value="ECO:0007669"/>
    <property type="project" value="InterPro"/>
</dbReference>